<feature type="chain" id="PRO_5047531376" evidence="1">
    <location>
        <begin position="28"/>
        <end position="130"/>
    </location>
</feature>
<keyword evidence="1" id="KW-0732">Signal</keyword>
<comment type="caution">
    <text evidence="2">The sequence shown here is derived from an EMBL/GenBank/DDBJ whole genome shotgun (WGS) entry which is preliminary data.</text>
</comment>
<feature type="signal peptide" evidence="1">
    <location>
        <begin position="1"/>
        <end position="27"/>
    </location>
</feature>
<protein>
    <submittedName>
        <fullName evidence="2">Uncharacterized protein</fullName>
    </submittedName>
</protein>
<accession>A0ABT6PEF9</accession>
<evidence type="ECO:0000256" key="1">
    <source>
        <dbReference type="SAM" id="SignalP"/>
    </source>
</evidence>
<dbReference type="EMBL" id="JARZZP010000010">
    <property type="protein sequence ID" value="MDI1474383.1"/>
    <property type="molecule type" value="Genomic_DNA"/>
</dbReference>
<evidence type="ECO:0000313" key="3">
    <source>
        <dbReference type="Proteomes" id="UP001160991"/>
    </source>
</evidence>
<keyword evidence="3" id="KW-1185">Reference proteome</keyword>
<dbReference type="RefSeq" id="WP_281335402.1">
    <property type="nucleotide sequence ID" value="NZ_JARZZP010000010.1"/>
</dbReference>
<gene>
    <name evidence="2" type="ORF">QEZ38_06700</name>
</gene>
<reference evidence="2" key="1">
    <citation type="submission" date="2023-04" db="EMBL/GenBank/DDBJ databases">
        <title>A new Streptococcus species isolated from the patient with bacteremia.</title>
        <authorList>
            <person name="Chen Y.-S."/>
            <person name="Lee C.-Y."/>
            <person name="Chan C.-K."/>
        </authorList>
    </citation>
    <scope>NUCLEOTIDE SEQUENCE</scope>
    <source>
        <strain evidence="2">ST22-14</strain>
    </source>
</reference>
<evidence type="ECO:0000313" key="2">
    <source>
        <dbReference type="EMBL" id="MDI1474383.1"/>
    </source>
</evidence>
<name>A0ABT6PEF9_9STRE</name>
<organism evidence="2 3">
    <name type="scientific">Streptococcus taonis</name>
    <dbReference type="NCBI Taxonomy" id="3041623"/>
    <lineage>
        <taxon>Bacteria</taxon>
        <taxon>Bacillati</taxon>
        <taxon>Bacillota</taxon>
        <taxon>Bacilli</taxon>
        <taxon>Lactobacillales</taxon>
        <taxon>Streptococcaceae</taxon>
        <taxon>Streptococcus</taxon>
    </lineage>
</organism>
<sequence length="130" mass="14436">MTNLKKCIALGLGVACLLPLASQTVSAEMVYFNLHVTREDYSVSSRKTEKTDGAPAVANITGGLSWGKKVRIRAWTDTENEPATEMKIADSNGRYNLHYNDGYGTIGRYYYLNASKYGWLDSNITGRFDP</sequence>
<proteinExistence type="predicted"/>
<dbReference type="Proteomes" id="UP001160991">
    <property type="component" value="Unassembled WGS sequence"/>
</dbReference>